<reference evidence="6" key="2">
    <citation type="submission" date="2014-07" db="EMBL/GenBank/DDBJ databases">
        <authorList>
            <person name="Hull J."/>
        </authorList>
    </citation>
    <scope>NUCLEOTIDE SEQUENCE</scope>
</reference>
<evidence type="ECO:0000313" key="5">
    <source>
        <dbReference type="EMBL" id="JAG41951.1"/>
    </source>
</evidence>
<keyword evidence="2" id="KW-0853">WD repeat</keyword>
<organism evidence="6">
    <name type="scientific">Lygus hesperus</name>
    <name type="common">Western plant bug</name>
    <dbReference type="NCBI Taxonomy" id="30085"/>
    <lineage>
        <taxon>Eukaryota</taxon>
        <taxon>Metazoa</taxon>
        <taxon>Ecdysozoa</taxon>
        <taxon>Arthropoda</taxon>
        <taxon>Hexapoda</taxon>
        <taxon>Insecta</taxon>
        <taxon>Pterygota</taxon>
        <taxon>Neoptera</taxon>
        <taxon>Paraneoptera</taxon>
        <taxon>Hemiptera</taxon>
        <taxon>Heteroptera</taxon>
        <taxon>Panheteroptera</taxon>
        <taxon>Cimicomorpha</taxon>
        <taxon>Miridae</taxon>
        <taxon>Mirini</taxon>
        <taxon>Lygus</taxon>
    </lineage>
</organism>
<reference evidence="6" key="1">
    <citation type="journal article" date="2014" name="PLoS ONE">
        <title>Transcriptome-Based Identification of ABC Transporters in the Western Tarnished Plant Bug Lygus hesperus.</title>
        <authorList>
            <person name="Hull J.J."/>
            <person name="Chaney K."/>
            <person name="Geib S.M."/>
            <person name="Fabrick J.A."/>
            <person name="Brent C.S."/>
            <person name="Walsh D."/>
            <person name="Lavine L.C."/>
        </authorList>
    </citation>
    <scope>NUCLEOTIDE SEQUENCE</scope>
</reference>
<evidence type="ECO:0000256" key="4">
    <source>
        <dbReference type="ARBA" id="ARBA00023242"/>
    </source>
</evidence>
<protein>
    <submittedName>
        <fullName evidence="6">Uncharacterized protein</fullName>
    </submittedName>
</protein>
<proteinExistence type="predicted"/>
<dbReference type="InterPro" id="IPR001680">
    <property type="entry name" value="WD40_rpt"/>
</dbReference>
<comment type="subcellular location">
    <subcellularLocation>
        <location evidence="1">Nucleus</location>
        <location evidence="1">Nucleolus</location>
    </subcellularLocation>
</comment>
<dbReference type="Gene3D" id="2.130.10.10">
    <property type="entry name" value="YVTN repeat-like/Quinoprotein amine dehydrogenase"/>
    <property type="match status" value="1"/>
</dbReference>
<dbReference type="Pfam" id="PF00400">
    <property type="entry name" value="WD40"/>
    <property type="match status" value="2"/>
</dbReference>
<dbReference type="GO" id="GO:0005730">
    <property type="term" value="C:nucleolus"/>
    <property type="evidence" value="ECO:0007669"/>
    <property type="project" value="UniProtKB-SubCell"/>
</dbReference>
<dbReference type="PANTHER" id="PTHR19924:SF26">
    <property type="entry name" value="U3 SMALL NUCLEOLAR RNA-ASSOCIATED PROTEIN 15 HOMOLOG"/>
    <property type="match status" value="1"/>
</dbReference>
<dbReference type="AlphaFoldDB" id="A0A0A9Z9J8"/>
<dbReference type="EMBL" id="GBHO01001653">
    <property type="protein sequence ID" value="JAG41951.1"/>
    <property type="molecule type" value="Transcribed_RNA"/>
</dbReference>
<evidence type="ECO:0000313" key="6">
    <source>
        <dbReference type="EMBL" id="JAG41952.1"/>
    </source>
</evidence>
<dbReference type="PANTHER" id="PTHR19924">
    <property type="entry name" value="UTP15 U3 SMALL NUCLEOLAR RNA-ASSOCIATED PROTEIN 15 FAMILY MEMBER"/>
    <property type="match status" value="1"/>
</dbReference>
<dbReference type="InterPro" id="IPR015943">
    <property type="entry name" value="WD40/YVTN_repeat-like_dom_sf"/>
</dbReference>
<keyword evidence="4" id="KW-0539">Nucleus</keyword>
<dbReference type="EMBL" id="GBHO01001652">
    <property type="protein sequence ID" value="JAG41952.1"/>
    <property type="molecule type" value="Transcribed_RNA"/>
</dbReference>
<accession>A0A0A9Z9J8</accession>
<sequence>HLGDLVHDTLLFPSGGVLLSAGGTTIKVWDILGGGKLLHSIESHKDIVTNIMLDASSSRLLSSSLDTFVQFHDTVTYELTHSIKYSHGILSCNFSPNSHTLAVGLLNGSLHLRALQDRRTTVDGTTRVNASQKNVSKFYKKNHSL</sequence>
<dbReference type="SMART" id="SM00320">
    <property type="entry name" value="WD40"/>
    <property type="match status" value="2"/>
</dbReference>
<evidence type="ECO:0000256" key="3">
    <source>
        <dbReference type="ARBA" id="ARBA00022737"/>
    </source>
</evidence>
<feature type="non-terminal residue" evidence="6">
    <location>
        <position position="1"/>
    </location>
</feature>
<name>A0A0A9Z9J8_LYGHE</name>
<dbReference type="SUPFAM" id="SSF50978">
    <property type="entry name" value="WD40 repeat-like"/>
    <property type="match status" value="1"/>
</dbReference>
<dbReference type="InterPro" id="IPR036322">
    <property type="entry name" value="WD40_repeat_dom_sf"/>
</dbReference>
<evidence type="ECO:0000256" key="2">
    <source>
        <dbReference type="ARBA" id="ARBA00022574"/>
    </source>
</evidence>
<dbReference type="GO" id="GO:0045943">
    <property type="term" value="P:positive regulation of transcription by RNA polymerase I"/>
    <property type="evidence" value="ECO:0007669"/>
    <property type="project" value="TreeGrafter"/>
</dbReference>
<dbReference type="GO" id="GO:0006364">
    <property type="term" value="P:rRNA processing"/>
    <property type="evidence" value="ECO:0007669"/>
    <property type="project" value="TreeGrafter"/>
</dbReference>
<keyword evidence="3" id="KW-0677">Repeat</keyword>
<evidence type="ECO:0000256" key="1">
    <source>
        <dbReference type="ARBA" id="ARBA00004604"/>
    </source>
</evidence>
<gene>
    <name evidence="6" type="ORF">CM83_14199</name>
    <name evidence="5" type="ORF">CM83_14201</name>
</gene>